<evidence type="ECO:0000259" key="1">
    <source>
        <dbReference type="Pfam" id="PF00669"/>
    </source>
</evidence>
<comment type="caution">
    <text evidence="2">The sequence shown here is derived from an EMBL/GenBank/DDBJ whole genome shotgun (WGS) entry which is preliminary data.</text>
</comment>
<dbReference type="Pfam" id="PF00669">
    <property type="entry name" value="Flagellin_N"/>
    <property type="match status" value="1"/>
</dbReference>
<dbReference type="GO" id="GO:0005198">
    <property type="term" value="F:structural molecule activity"/>
    <property type="evidence" value="ECO:0007669"/>
    <property type="project" value="InterPro"/>
</dbReference>
<dbReference type="InterPro" id="IPR001492">
    <property type="entry name" value="Flagellin"/>
</dbReference>
<protein>
    <submittedName>
        <fullName evidence="2">Flagellar hook-associated protein FlgL</fullName>
    </submittedName>
</protein>
<reference evidence="2" key="1">
    <citation type="submission" date="2016-10" db="EMBL/GenBank/DDBJ databases">
        <title>Sequence of Gallionella enrichment culture.</title>
        <authorList>
            <person name="Poehlein A."/>
            <person name="Muehling M."/>
            <person name="Daniel R."/>
        </authorList>
    </citation>
    <scope>NUCLEOTIDE SEQUENCE</scope>
</reference>
<name>A0A1J5TYB1_9ZZZZ</name>
<proteinExistence type="predicted"/>
<dbReference type="InterPro" id="IPR001029">
    <property type="entry name" value="Flagellin_N"/>
</dbReference>
<organism evidence="2">
    <name type="scientific">mine drainage metagenome</name>
    <dbReference type="NCBI Taxonomy" id="410659"/>
    <lineage>
        <taxon>unclassified sequences</taxon>
        <taxon>metagenomes</taxon>
        <taxon>ecological metagenomes</taxon>
    </lineage>
</organism>
<accession>A0A1J5TYB1</accession>
<dbReference type="AlphaFoldDB" id="A0A1J5TYB1"/>
<feature type="domain" description="Flagellin N-terminal" evidence="1">
    <location>
        <begin position="5"/>
        <end position="137"/>
    </location>
</feature>
<dbReference type="SUPFAM" id="SSF64518">
    <property type="entry name" value="Phase 1 flagellin"/>
    <property type="match status" value="1"/>
</dbReference>
<dbReference type="GO" id="GO:0009288">
    <property type="term" value="C:bacterial-type flagellum"/>
    <property type="evidence" value="ECO:0007669"/>
    <property type="project" value="InterPro"/>
</dbReference>
<keyword evidence="2" id="KW-0966">Cell projection</keyword>
<dbReference type="PANTHER" id="PTHR42792:SF1">
    <property type="entry name" value="FLAGELLAR HOOK-ASSOCIATED PROTEIN 3"/>
    <property type="match status" value="1"/>
</dbReference>
<dbReference type="PANTHER" id="PTHR42792">
    <property type="entry name" value="FLAGELLIN"/>
    <property type="match status" value="1"/>
</dbReference>
<dbReference type="EMBL" id="MLJW01000002">
    <property type="protein sequence ID" value="OIR18804.1"/>
    <property type="molecule type" value="Genomic_DNA"/>
</dbReference>
<sequence>MRVPTNSNNELMLSRISDLSVLQSKLQSQVSTGQRIFNPEDDPASMGRVLTLDNESRQLSQYNSNMNYALDLSNATYSALNSIKSISDRAGEIATLGTSTGTAGSNQAYASEVNQEIEQLIQLGNSTFQNNSLFSGTAVSTPAFSATRDASGNVTGVTYQGETNPANVVTVPISSSSNIAPGTDNTTNQGIGTFINTLVSLRNALQAGDTTTVQSLRSSLTSSEDMLVSAISDAGAVQTRIQVAQTQNTDRANNIDKLVSSEAEVNMPEAITQLSQTNQSYQAALQSTSLIMRTSLMDYIPVS</sequence>
<keyword evidence="2" id="KW-0282">Flagellum</keyword>
<keyword evidence="2" id="KW-0969">Cilium</keyword>
<evidence type="ECO:0000313" key="2">
    <source>
        <dbReference type="EMBL" id="OIR18804.1"/>
    </source>
</evidence>
<dbReference type="Gene3D" id="1.20.1330.10">
    <property type="entry name" value="f41 fragment of flagellin, N-terminal domain"/>
    <property type="match status" value="1"/>
</dbReference>
<gene>
    <name evidence="2" type="ORF">GALL_11440</name>
</gene>